<gene>
    <name evidence="2" type="ORF">PX52LOC_00938</name>
</gene>
<evidence type="ECO:0000313" key="3">
    <source>
        <dbReference type="Proteomes" id="UP000324974"/>
    </source>
</evidence>
<dbReference type="AlphaFoldDB" id="A0A5C1A6S0"/>
<feature type="transmembrane region" description="Helical" evidence="1">
    <location>
        <begin position="369"/>
        <end position="388"/>
    </location>
</feature>
<dbReference type="OrthoDB" id="261911at2"/>
<keyword evidence="1" id="KW-1133">Transmembrane helix</keyword>
<dbReference type="RefSeq" id="WP_149108994.1">
    <property type="nucleotide sequence ID" value="NZ_CP042425.1"/>
</dbReference>
<dbReference type="KEGG" id="lrs:PX52LOC_00938"/>
<keyword evidence="3" id="KW-1185">Reference proteome</keyword>
<keyword evidence="1" id="KW-0812">Transmembrane</keyword>
<evidence type="ECO:0000313" key="2">
    <source>
        <dbReference type="EMBL" id="QEL14075.1"/>
    </source>
</evidence>
<protein>
    <submittedName>
        <fullName evidence="2">Uncharacterized protein</fullName>
    </submittedName>
</protein>
<keyword evidence="1" id="KW-0472">Membrane</keyword>
<organism evidence="2 3">
    <name type="scientific">Limnoglobus roseus</name>
    <dbReference type="NCBI Taxonomy" id="2598579"/>
    <lineage>
        <taxon>Bacteria</taxon>
        <taxon>Pseudomonadati</taxon>
        <taxon>Planctomycetota</taxon>
        <taxon>Planctomycetia</taxon>
        <taxon>Gemmatales</taxon>
        <taxon>Gemmataceae</taxon>
        <taxon>Limnoglobus</taxon>
    </lineage>
</organism>
<proteinExistence type="predicted"/>
<reference evidence="3" key="1">
    <citation type="submission" date="2019-08" db="EMBL/GenBank/DDBJ databases">
        <title>Limnoglobus roseus gen. nov., sp. nov., a novel freshwater planctomycete with a giant genome from the family Gemmataceae.</title>
        <authorList>
            <person name="Kulichevskaya I.S."/>
            <person name="Naumoff D.G."/>
            <person name="Miroshnikov K."/>
            <person name="Ivanova A."/>
            <person name="Philippov D.A."/>
            <person name="Hakobyan A."/>
            <person name="Rijpstra I.C."/>
            <person name="Sinninghe Damste J.S."/>
            <person name="Liesack W."/>
            <person name="Dedysh S.N."/>
        </authorList>
    </citation>
    <scope>NUCLEOTIDE SEQUENCE [LARGE SCALE GENOMIC DNA]</scope>
    <source>
        <strain evidence="3">PX52</strain>
    </source>
</reference>
<dbReference type="Proteomes" id="UP000324974">
    <property type="component" value="Chromosome"/>
</dbReference>
<dbReference type="EMBL" id="CP042425">
    <property type="protein sequence ID" value="QEL14075.1"/>
    <property type="molecule type" value="Genomic_DNA"/>
</dbReference>
<name>A0A5C1A6S0_9BACT</name>
<accession>A0A5C1A6S0</accession>
<sequence length="391" mass="44092">MADNIAQLRNALATISGSTFGPDYLPTDDMLPRLKQAGYAYAEATREVNERLFKCEQLLGVGQRSEAIRQAVIDPDLLKRFAELDIPVRAAWTEFAGRNGLPAPAALNRTAATTLNQAFAAEERVKDNLQQFRTLSLSRAPLPQRLTVLRLLVQTEPANVAWIDDLNRFEVARFDEIRSMAARVRQNDDLALATELAKEVQAPAWVTKPPLDLIDVVLRAHQDVLRRDLQRGLRVLEGRMTDAVRGWDDVPGDDEEADNARAAFLADAKAVRKDVRNVMDQFELADADPLLDPFRDVFQWIKTQEDDEAHGRKFQKAVRALFQAIRDNHDWWYVAQCYRQVCAFNRPIPQEALDAYNTAKRKRGIFKQAIIIGAVALAIVAVAVVFIVRKP</sequence>
<evidence type="ECO:0000256" key="1">
    <source>
        <dbReference type="SAM" id="Phobius"/>
    </source>
</evidence>